<evidence type="ECO:0000256" key="1">
    <source>
        <dbReference type="SAM" id="MobiDB-lite"/>
    </source>
</evidence>
<keyword evidence="3" id="KW-1185">Reference proteome</keyword>
<name>A0ABU9PLK5_9ENTR</name>
<evidence type="ECO:0008006" key="4">
    <source>
        <dbReference type="Google" id="ProtNLM"/>
    </source>
</evidence>
<comment type="caution">
    <text evidence="2">The sequence shown here is derived from an EMBL/GenBank/DDBJ whole genome shotgun (WGS) entry which is preliminary data.</text>
</comment>
<accession>A0ABU9PLK5</accession>
<proteinExistence type="predicted"/>
<dbReference type="Proteomes" id="UP001490940">
    <property type="component" value="Unassembled WGS sequence"/>
</dbReference>
<protein>
    <recommendedName>
        <fullName evidence="4">DUF2188 domain-containing protein</fullName>
    </recommendedName>
</protein>
<dbReference type="RefSeq" id="WP_342698291.1">
    <property type="nucleotide sequence ID" value="NZ_JBCGUG010000017.1"/>
</dbReference>
<evidence type="ECO:0000313" key="2">
    <source>
        <dbReference type="EMBL" id="MEM0706523.1"/>
    </source>
</evidence>
<dbReference type="EMBL" id="JBCGUG010000017">
    <property type="protein sequence ID" value="MEM0706523.1"/>
    <property type="molecule type" value="Genomic_DNA"/>
</dbReference>
<reference evidence="2 3" key="1">
    <citation type="submission" date="2024-04" db="EMBL/GenBank/DDBJ databases">
        <title>Draft genome sequence of a multidrug-resistant Enterobacter quasihormaechei Hakim RU_CBWE strain isolated from pond surface water at the University of Rajshahi in Bangladesh.</title>
        <authorList>
            <person name="Raihan J."/>
            <person name="Islam M.S."/>
            <person name="Khan M.U."/>
            <person name="Romance M."/>
            <person name="Haque M.H."/>
        </authorList>
    </citation>
    <scope>NUCLEOTIDE SEQUENCE [LARGE SCALE GENOMIC DNA]</scope>
    <source>
        <strain evidence="2 3">Hakim RU_CBWE</strain>
    </source>
</reference>
<feature type="compositionally biased region" description="Basic and acidic residues" evidence="1">
    <location>
        <begin position="66"/>
        <end position="75"/>
    </location>
</feature>
<organism evidence="2 3">
    <name type="scientific">Enterobacter quasihormaechei</name>
    <dbReference type="NCBI Taxonomy" id="2529382"/>
    <lineage>
        <taxon>Bacteria</taxon>
        <taxon>Pseudomonadati</taxon>
        <taxon>Pseudomonadota</taxon>
        <taxon>Gammaproteobacteria</taxon>
        <taxon>Enterobacterales</taxon>
        <taxon>Enterobacteriaceae</taxon>
        <taxon>Enterobacter</taxon>
    </lineage>
</organism>
<gene>
    <name evidence="2" type="ORF">AAGT82_19170</name>
</gene>
<sequence length="75" mass="8328">MPNVYIEPHPKGRPEGTAITHYTVEYAHGVSTDSVEHRTQESAINAAIRQGHSPLVARVRNTSKGNPDHWRSVSK</sequence>
<evidence type="ECO:0000313" key="3">
    <source>
        <dbReference type="Proteomes" id="UP001490940"/>
    </source>
</evidence>
<feature type="region of interest" description="Disordered" evidence="1">
    <location>
        <begin position="47"/>
        <end position="75"/>
    </location>
</feature>